<comment type="caution">
    <text evidence="2">The sequence shown here is derived from an EMBL/GenBank/DDBJ whole genome shotgun (WGS) entry which is preliminary data.</text>
</comment>
<feature type="transmembrane region" description="Helical" evidence="1">
    <location>
        <begin position="7"/>
        <end position="25"/>
    </location>
</feature>
<evidence type="ECO:0000256" key="1">
    <source>
        <dbReference type="SAM" id="Phobius"/>
    </source>
</evidence>
<accession>A0ABT9J4P4</accession>
<dbReference type="Proteomes" id="UP001231941">
    <property type="component" value="Unassembled WGS sequence"/>
</dbReference>
<feature type="transmembrane region" description="Helical" evidence="1">
    <location>
        <begin position="31"/>
        <end position="49"/>
    </location>
</feature>
<protein>
    <submittedName>
        <fullName evidence="2">Uncharacterized protein</fullName>
    </submittedName>
</protein>
<evidence type="ECO:0000313" key="3">
    <source>
        <dbReference type="Proteomes" id="UP001231941"/>
    </source>
</evidence>
<keyword evidence="3" id="KW-1185">Reference proteome</keyword>
<gene>
    <name evidence="2" type="ORF">Q5Y73_21000</name>
</gene>
<sequence>MNEDRWVSYLILFIILYTLAMIYLIEEMNPFFALQINFSIIIVLLIIILRKITKK</sequence>
<keyword evidence="1" id="KW-0472">Membrane</keyword>
<evidence type="ECO:0000313" key="2">
    <source>
        <dbReference type="EMBL" id="MDP5276576.1"/>
    </source>
</evidence>
<keyword evidence="1" id="KW-0812">Transmembrane</keyword>
<keyword evidence="1" id="KW-1133">Transmembrane helix</keyword>
<dbReference type="EMBL" id="JAVAMP010000016">
    <property type="protein sequence ID" value="MDP5276576.1"/>
    <property type="molecule type" value="Genomic_DNA"/>
</dbReference>
<reference evidence="2 3" key="1">
    <citation type="submission" date="2023-08" db="EMBL/GenBank/DDBJ databases">
        <authorList>
            <person name="Park J.-S."/>
        </authorList>
    </citation>
    <scope>NUCLEOTIDE SEQUENCE [LARGE SCALE GENOMIC DNA]</scope>
    <source>
        <strain evidence="2 3">2205SS18-9</strain>
    </source>
</reference>
<name>A0ABT9J4P4_9BACL</name>
<proteinExistence type="predicted"/>
<dbReference type="RefSeq" id="WP_305993885.1">
    <property type="nucleotide sequence ID" value="NZ_JAVAMP010000016.1"/>
</dbReference>
<organism evidence="2 3">
    <name type="scientific">Chengkuizengella axinellae</name>
    <dbReference type="NCBI Taxonomy" id="3064388"/>
    <lineage>
        <taxon>Bacteria</taxon>
        <taxon>Bacillati</taxon>
        <taxon>Bacillota</taxon>
        <taxon>Bacilli</taxon>
        <taxon>Bacillales</taxon>
        <taxon>Paenibacillaceae</taxon>
        <taxon>Chengkuizengella</taxon>
    </lineage>
</organism>